<dbReference type="EMBL" id="DXFT01000193">
    <property type="protein sequence ID" value="HIX04381.1"/>
    <property type="molecule type" value="Genomic_DNA"/>
</dbReference>
<evidence type="ECO:0000256" key="2">
    <source>
        <dbReference type="ARBA" id="ARBA00023015"/>
    </source>
</evidence>
<dbReference type="InterPro" id="IPR007627">
    <property type="entry name" value="RNA_pol_sigma70_r2"/>
</dbReference>
<dbReference type="Gene3D" id="1.10.10.10">
    <property type="entry name" value="Winged helix-like DNA-binding domain superfamily/Winged helix DNA-binding domain"/>
    <property type="match status" value="1"/>
</dbReference>
<evidence type="ECO:0000313" key="6">
    <source>
        <dbReference type="EMBL" id="HIX04381.1"/>
    </source>
</evidence>
<keyword evidence="3" id="KW-0731">Sigma factor</keyword>
<dbReference type="NCBIfam" id="TIGR02937">
    <property type="entry name" value="sigma70-ECF"/>
    <property type="match status" value="1"/>
</dbReference>
<evidence type="ECO:0000259" key="5">
    <source>
        <dbReference type="SMART" id="SM00421"/>
    </source>
</evidence>
<proteinExistence type="inferred from homology"/>
<reference evidence="6" key="1">
    <citation type="journal article" date="2021" name="PeerJ">
        <title>Extensive microbial diversity within the chicken gut microbiome revealed by metagenomics and culture.</title>
        <authorList>
            <person name="Gilroy R."/>
            <person name="Ravi A."/>
            <person name="Getino M."/>
            <person name="Pursley I."/>
            <person name="Horton D.L."/>
            <person name="Alikhan N.F."/>
            <person name="Baker D."/>
            <person name="Gharbi K."/>
            <person name="Hall N."/>
            <person name="Watson M."/>
            <person name="Adriaenssens E.M."/>
            <person name="Foster-Nyarko E."/>
            <person name="Jarju S."/>
            <person name="Secka A."/>
            <person name="Antonio M."/>
            <person name="Oren A."/>
            <person name="Chaudhuri R.R."/>
            <person name="La Ragione R."/>
            <person name="Hildebrand F."/>
            <person name="Pallen M.J."/>
        </authorList>
    </citation>
    <scope>NUCLEOTIDE SEQUENCE</scope>
    <source>
        <strain evidence="6">23274</strain>
    </source>
</reference>
<dbReference type="SUPFAM" id="SSF88946">
    <property type="entry name" value="Sigma2 domain of RNA polymerase sigma factors"/>
    <property type="match status" value="1"/>
</dbReference>
<feature type="domain" description="HTH luxR-type" evidence="5">
    <location>
        <begin position="127"/>
        <end position="184"/>
    </location>
</feature>
<comment type="caution">
    <text evidence="6">The sequence shown here is derived from an EMBL/GenBank/DDBJ whole genome shotgun (WGS) entry which is preliminary data.</text>
</comment>
<dbReference type="GO" id="GO:0003677">
    <property type="term" value="F:DNA binding"/>
    <property type="evidence" value="ECO:0007669"/>
    <property type="project" value="InterPro"/>
</dbReference>
<sequence>MSSQEREFIEGLNQKSRKAYHLLYRQYYAMLVVYALRFLQSKEEAEDAVQDVFLALWEDDRKFENTDDLLAFLYTSLKNRCLNVLRERTNQKKYEAYYRSFNQEIANAEEPVNVTYEEVLGKLYHLIDQLPSRCRMVFLLYMDGRKNEEIAEALDITVNTVKAQKQKAMEKLKEQMGELFVVLVSVGVFG</sequence>
<protein>
    <submittedName>
        <fullName evidence="6">RNA polymerase sigma-70 factor</fullName>
    </submittedName>
</protein>
<evidence type="ECO:0000313" key="7">
    <source>
        <dbReference type="Proteomes" id="UP000824202"/>
    </source>
</evidence>
<keyword evidence="2" id="KW-0805">Transcription regulation</keyword>
<accession>A0A9D1V1I7</accession>
<name>A0A9D1V1I7_9BACT</name>
<dbReference type="Pfam" id="PF08281">
    <property type="entry name" value="Sigma70_r4_2"/>
    <property type="match status" value="1"/>
</dbReference>
<keyword evidence="4" id="KW-0804">Transcription</keyword>
<dbReference type="NCBIfam" id="TIGR02985">
    <property type="entry name" value="Sig70_bacteroi1"/>
    <property type="match status" value="1"/>
</dbReference>
<dbReference type="SUPFAM" id="SSF88659">
    <property type="entry name" value="Sigma3 and sigma4 domains of RNA polymerase sigma factors"/>
    <property type="match status" value="1"/>
</dbReference>
<dbReference type="InterPro" id="IPR014327">
    <property type="entry name" value="RNA_pol_sigma70_bacteroid"/>
</dbReference>
<dbReference type="InterPro" id="IPR013325">
    <property type="entry name" value="RNA_pol_sigma_r2"/>
</dbReference>
<dbReference type="Pfam" id="PF04542">
    <property type="entry name" value="Sigma70_r2"/>
    <property type="match status" value="1"/>
</dbReference>
<dbReference type="Gene3D" id="1.10.1740.10">
    <property type="match status" value="1"/>
</dbReference>
<dbReference type="PANTHER" id="PTHR43133">
    <property type="entry name" value="RNA POLYMERASE ECF-TYPE SIGMA FACTO"/>
    <property type="match status" value="1"/>
</dbReference>
<dbReference type="Proteomes" id="UP000824202">
    <property type="component" value="Unassembled WGS sequence"/>
</dbReference>
<dbReference type="InterPro" id="IPR014284">
    <property type="entry name" value="RNA_pol_sigma-70_dom"/>
</dbReference>
<evidence type="ECO:0000256" key="1">
    <source>
        <dbReference type="ARBA" id="ARBA00010641"/>
    </source>
</evidence>
<organism evidence="6 7">
    <name type="scientific">Candidatus Odoribacter faecigallinarum</name>
    <dbReference type="NCBI Taxonomy" id="2838706"/>
    <lineage>
        <taxon>Bacteria</taxon>
        <taxon>Pseudomonadati</taxon>
        <taxon>Bacteroidota</taxon>
        <taxon>Bacteroidia</taxon>
        <taxon>Bacteroidales</taxon>
        <taxon>Odoribacteraceae</taxon>
        <taxon>Odoribacter</taxon>
    </lineage>
</organism>
<dbReference type="InterPro" id="IPR013324">
    <property type="entry name" value="RNA_pol_sigma_r3/r4-like"/>
</dbReference>
<dbReference type="InterPro" id="IPR039425">
    <property type="entry name" value="RNA_pol_sigma-70-like"/>
</dbReference>
<dbReference type="SMART" id="SM00421">
    <property type="entry name" value="HTH_LUXR"/>
    <property type="match status" value="1"/>
</dbReference>
<dbReference type="GO" id="GO:0016987">
    <property type="term" value="F:sigma factor activity"/>
    <property type="evidence" value="ECO:0007669"/>
    <property type="project" value="UniProtKB-KW"/>
</dbReference>
<dbReference type="PANTHER" id="PTHR43133:SF46">
    <property type="entry name" value="RNA POLYMERASE SIGMA-70 FACTOR ECF SUBFAMILY"/>
    <property type="match status" value="1"/>
</dbReference>
<dbReference type="InterPro" id="IPR036388">
    <property type="entry name" value="WH-like_DNA-bd_sf"/>
</dbReference>
<dbReference type="GO" id="GO:0006352">
    <property type="term" value="P:DNA-templated transcription initiation"/>
    <property type="evidence" value="ECO:0007669"/>
    <property type="project" value="InterPro"/>
</dbReference>
<comment type="similarity">
    <text evidence="1">Belongs to the sigma-70 factor family. ECF subfamily.</text>
</comment>
<evidence type="ECO:0000256" key="3">
    <source>
        <dbReference type="ARBA" id="ARBA00023082"/>
    </source>
</evidence>
<reference evidence="6" key="2">
    <citation type="submission" date="2021-04" db="EMBL/GenBank/DDBJ databases">
        <authorList>
            <person name="Gilroy R."/>
        </authorList>
    </citation>
    <scope>NUCLEOTIDE SEQUENCE</scope>
    <source>
        <strain evidence="6">23274</strain>
    </source>
</reference>
<dbReference type="InterPro" id="IPR013249">
    <property type="entry name" value="RNA_pol_sigma70_r4_t2"/>
</dbReference>
<gene>
    <name evidence="6" type="ORF">H9863_09765</name>
</gene>
<dbReference type="AlphaFoldDB" id="A0A9D1V1I7"/>
<evidence type="ECO:0000256" key="4">
    <source>
        <dbReference type="ARBA" id="ARBA00023163"/>
    </source>
</evidence>
<dbReference type="InterPro" id="IPR000792">
    <property type="entry name" value="Tscrpt_reg_LuxR_C"/>
</dbReference>